<dbReference type="STRING" id="631362.Thi970DRAFT_01100"/>
<dbReference type="InterPro" id="IPR000192">
    <property type="entry name" value="Aminotrans_V_dom"/>
</dbReference>
<evidence type="ECO:0000256" key="5">
    <source>
        <dbReference type="PIRSR" id="PIRSR000524-1"/>
    </source>
</evidence>
<evidence type="ECO:0000256" key="4">
    <source>
        <dbReference type="ARBA" id="ARBA00022898"/>
    </source>
</evidence>
<proteinExistence type="predicted"/>
<dbReference type="Pfam" id="PF00266">
    <property type="entry name" value="Aminotran_5"/>
    <property type="match status" value="1"/>
</dbReference>
<dbReference type="OrthoDB" id="9766472at2"/>
<name>H8YYA9_9GAMM</name>
<evidence type="ECO:0000313" key="8">
    <source>
        <dbReference type="EMBL" id="EIC23435.1"/>
    </source>
</evidence>
<evidence type="ECO:0000259" key="7">
    <source>
        <dbReference type="Pfam" id="PF00266"/>
    </source>
</evidence>
<accession>H8YYA9</accession>
<dbReference type="InterPro" id="IPR024169">
    <property type="entry name" value="SP_NH2Trfase/AEP_transaminase"/>
</dbReference>
<dbReference type="HOGENOM" id="CLU_027686_1_1_6"/>
<evidence type="ECO:0000256" key="3">
    <source>
        <dbReference type="ARBA" id="ARBA00022679"/>
    </source>
</evidence>
<comment type="cofactor">
    <cofactor evidence="1 6">
        <name>pyridoxal 5'-phosphate</name>
        <dbReference type="ChEBI" id="CHEBI:597326"/>
    </cofactor>
</comment>
<keyword evidence="4 6" id="KW-0663">Pyridoxal phosphate</keyword>
<dbReference type="AlphaFoldDB" id="H8YYA9"/>
<dbReference type="SUPFAM" id="SSF53383">
    <property type="entry name" value="PLP-dependent transferases"/>
    <property type="match status" value="1"/>
</dbReference>
<protein>
    <submittedName>
        <fullName evidence="8">Serine-pyruvate aminotransferase/archaeal aspartate aminotransferase</fullName>
    </submittedName>
</protein>
<dbReference type="PANTHER" id="PTHR42778:SF1">
    <property type="entry name" value="2-AMINOETHYLPHOSPHONATE--PYRUVATE TRANSAMINASE"/>
    <property type="match status" value="1"/>
</dbReference>
<feature type="modified residue" description="N6-(pyridoxal phosphate)lysine" evidence="6">
    <location>
        <position position="184"/>
    </location>
</feature>
<dbReference type="PIRSF" id="PIRSF000524">
    <property type="entry name" value="SPT"/>
    <property type="match status" value="1"/>
</dbReference>
<dbReference type="Gene3D" id="3.90.1150.10">
    <property type="entry name" value="Aspartate Aminotransferase, domain 1"/>
    <property type="match status" value="1"/>
</dbReference>
<dbReference type="PANTHER" id="PTHR42778">
    <property type="entry name" value="2-AMINOETHYLPHOSPHONATE--PYRUVATE TRANSAMINASE"/>
    <property type="match status" value="1"/>
</dbReference>
<evidence type="ECO:0000256" key="2">
    <source>
        <dbReference type="ARBA" id="ARBA00022576"/>
    </source>
</evidence>
<evidence type="ECO:0000313" key="9">
    <source>
        <dbReference type="Proteomes" id="UP000002964"/>
    </source>
</evidence>
<evidence type="ECO:0000256" key="1">
    <source>
        <dbReference type="ARBA" id="ARBA00001933"/>
    </source>
</evidence>
<reference evidence="8 9" key="2">
    <citation type="submission" date="2011-11" db="EMBL/GenBank/DDBJ databases">
        <authorList>
            <consortium name="US DOE Joint Genome Institute"/>
            <person name="Lucas S."/>
            <person name="Han J."/>
            <person name="Lapidus A."/>
            <person name="Cheng J.-F."/>
            <person name="Goodwin L."/>
            <person name="Pitluck S."/>
            <person name="Peters L."/>
            <person name="Ovchinnikova G."/>
            <person name="Zhang X."/>
            <person name="Detter J.C."/>
            <person name="Han C."/>
            <person name="Tapia R."/>
            <person name="Land M."/>
            <person name="Hauser L."/>
            <person name="Kyrpides N."/>
            <person name="Ivanova N."/>
            <person name="Pagani I."/>
            <person name="Vogl K."/>
            <person name="Liu Z."/>
            <person name="Overmann J."/>
            <person name="Frigaard N.-U."/>
            <person name="Bryant D."/>
            <person name="Woyke T."/>
        </authorList>
    </citation>
    <scope>NUCLEOTIDE SEQUENCE [LARGE SCALE GENOMIC DNA]</scope>
    <source>
        <strain evidence="8 9">970</strain>
    </source>
</reference>
<dbReference type="InterPro" id="IPR015424">
    <property type="entry name" value="PyrdxlP-dep_Trfase"/>
</dbReference>
<dbReference type="eggNOG" id="COG0075">
    <property type="taxonomic scope" value="Bacteria"/>
</dbReference>
<keyword evidence="2 8" id="KW-0032">Aminotransferase</keyword>
<dbReference type="Proteomes" id="UP000002964">
    <property type="component" value="Unassembled WGS sequence"/>
</dbReference>
<gene>
    <name evidence="8" type="ORF">Thi970DRAFT_01100</name>
</gene>
<dbReference type="GO" id="GO:0008483">
    <property type="term" value="F:transaminase activity"/>
    <property type="evidence" value="ECO:0007669"/>
    <property type="project" value="UniProtKB-KW"/>
</dbReference>
<dbReference type="Gene3D" id="3.40.640.10">
    <property type="entry name" value="Type I PLP-dependent aspartate aminotransferase-like (Major domain)"/>
    <property type="match status" value="1"/>
</dbReference>
<dbReference type="InterPro" id="IPR015421">
    <property type="entry name" value="PyrdxlP-dep_Trfase_major"/>
</dbReference>
<reference evidence="9" key="1">
    <citation type="submission" date="2011-06" db="EMBL/GenBank/DDBJ databases">
        <authorList>
            <consortium name="US DOE Joint Genome Institute (JGI-PGF)"/>
            <person name="Lucas S."/>
            <person name="Han J."/>
            <person name="Lapidus A."/>
            <person name="Cheng J.-F."/>
            <person name="Goodwin L."/>
            <person name="Pitluck S."/>
            <person name="Peters L."/>
            <person name="Land M.L."/>
            <person name="Hauser L."/>
            <person name="Vogl K."/>
            <person name="Liu Z."/>
            <person name="Overmann J."/>
            <person name="Frigaard N.-U."/>
            <person name="Bryant D.A."/>
            <person name="Woyke T.J."/>
        </authorList>
    </citation>
    <scope>NUCLEOTIDE SEQUENCE [LARGE SCALE GENOMIC DNA]</scope>
    <source>
        <strain evidence="9">970</strain>
    </source>
</reference>
<keyword evidence="9" id="KW-1185">Reference proteome</keyword>
<evidence type="ECO:0000256" key="6">
    <source>
        <dbReference type="PIRSR" id="PIRSR000524-50"/>
    </source>
</evidence>
<feature type="binding site" evidence="5">
    <location>
        <position position="325"/>
    </location>
    <ligand>
        <name>substrate</name>
    </ligand>
</feature>
<feature type="domain" description="Aminotransferase class V" evidence="7">
    <location>
        <begin position="122"/>
        <end position="311"/>
    </location>
</feature>
<organism evidence="8 9">
    <name type="scientific">Thiorhodovibrio frisius</name>
    <dbReference type="NCBI Taxonomy" id="631362"/>
    <lineage>
        <taxon>Bacteria</taxon>
        <taxon>Pseudomonadati</taxon>
        <taxon>Pseudomonadota</taxon>
        <taxon>Gammaproteobacteria</taxon>
        <taxon>Chromatiales</taxon>
        <taxon>Chromatiaceae</taxon>
        <taxon>Thiorhodovibrio</taxon>
    </lineage>
</organism>
<dbReference type="InterPro" id="IPR015422">
    <property type="entry name" value="PyrdxlP-dep_Trfase_small"/>
</dbReference>
<dbReference type="EMBL" id="JH603168">
    <property type="protein sequence ID" value="EIC23435.1"/>
    <property type="molecule type" value="Genomic_DNA"/>
</dbReference>
<sequence length="352" mass="37858">MRPQWLFTPGPVPMSEDTRQILGAQTPYFRTPEFSQVVLECERLLVALVGAPSGSRAVFLTASGTAAMEAGVINLLGSTDSALVVNGGSFGQRFCDICRCHGIPHRELRLSGSDPVPYPGTGARALLLNGHETSTGRCYDLDESGAYCRRHGMLHLVDAISLFVTDELNMASQAIDVLVLSSHKGLALAPGLAMVVLAPTALAVLKERVPSFYLDFHPYLNDGIRGQTPFTPAVGILLALLQRLRQIHAEGVSVHIDKARALAAHFRAGIRGLPLRLHASPAPNAMTALERTDGGDARDLVVALKQRHGLVLTPNGGALAARVFRVSHMGEQRHDRLAALLVALHAYFNNPR</sequence>
<keyword evidence="3 8" id="KW-0808">Transferase</keyword>
<keyword evidence="8" id="KW-0670">Pyruvate</keyword>